<feature type="domain" description="Polysaccharide pyruvyl transferase" evidence="1">
    <location>
        <begin position="144"/>
        <end position="189"/>
    </location>
</feature>
<dbReference type="Proteomes" id="UP001065265">
    <property type="component" value="Chromosome"/>
</dbReference>
<accession>A0ABY5SX41</accession>
<organism evidence="2 3">
    <name type="scientific">Qipengyuania spongiae</name>
    <dbReference type="NCBI Taxonomy" id="2909673"/>
    <lineage>
        <taxon>Bacteria</taxon>
        <taxon>Pseudomonadati</taxon>
        <taxon>Pseudomonadota</taxon>
        <taxon>Alphaproteobacteria</taxon>
        <taxon>Sphingomonadales</taxon>
        <taxon>Erythrobacteraceae</taxon>
        <taxon>Qipengyuania</taxon>
    </lineage>
</organism>
<evidence type="ECO:0000259" key="1">
    <source>
        <dbReference type="Pfam" id="PF04230"/>
    </source>
</evidence>
<dbReference type="GO" id="GO:0016740">
    <property type="term" value="F:transferase activity"/>
    <property type="evidence" value="ECO:0007669"/>
    <property type="project" value="UniProtKB-KW"/>
</dbReference>
<reference evidence="2" key="1">
    <citation type="submission" date="2022-02" db="EMBL/GenBank/DDBJ databases">
        <title>Qipengyuania spongiae sp. nov., isolated from marine sponge.</title>
        <authorList>
            <person name="Li Z."/>
            <person name="Zhang M."/>
        </authorList>
    </citation>
    <scope>NUCLEOTIDE SEQUENCE</scope>
    <source>
        <strain evidence="2">PHS-Z21</strain>
    </source>
</reference>
<evidence type="ECO:0000313" key="2">
    <source>
        <dbReference type="EMBL" id="UVI39097.1"/>
    </source>
</evidence>
<evidence type="ECO:0000313" key="3">
    <source>
        <dbReference type="Proteomes" id="UP001065265"/>
    </source>
</evidence>
<dbReference type="RefSeq" id="WP_265558278.1">
    <property type="nucleotide sequence ID" value="NZ_CP092471.1"/>
</dbReference>
<name>A0ABY5SX41_9SPHN</name>
<protein>
    <submittedName>
        <fullName evidence="2">Polysaccharide pyruvyl transferase family protein</fullName>
    </submittedName>
</protein>
<keyword evidence="3" id="KW-1185">Reference proteome</keyword>
<dbReference type="Pfam" id="PF04230">
    <property type="entry name" value="PS_pyruv_trans"/>
    <property type="match status" value="1"/>
</dbReference>
<proteinExistence type="predicted"/>
<dbReference type="InterPro" id="IPR007345">
    <property type="entry name" value="Polysacch_pyruvyl_Trfase"/>
</dbReference>
<gene>
    <name evidence="2" type="ORF">L1F33_12795</name>
</gene>
<sequence>MKLVYFQDPKRNFGDDLNPWLWDRLLPGLIDGDSSSGLLFGVGTILEPWFVEDLEPGTRKYVLGSGGGMTVPAITLDDSWTVRGVRGPLTAAYLGLPASLAATDPAMCIGRHFERPAKRSGGVGFMPHHAALRRWDWRGTCEEAGLIYLDPHADPLETMGQIANCDLVLADAMHAAIVADALRVPWFPLQISPINYVGKWHDWGASIRMPIHFQPLPDLYDPLRASSVGDLRRQGLRRAVYEWRQGSSRRAADKAAERLQAYAKDYEPYLSRDEDFDRAVSGFEARLAAFRAEIGD</sequence>
<keyword evidence="2" id="KW-0808">Transferase</keyword>
<dbReference type="EMBL" id="CP092471">
    <property type="protein sequence ID" value="UVI39097.1"/>
    <property type="molecule type" value="Genomic_DNA"/>
</dbReference>